<comment type="caution">
    <text evidence="5">The sequence shown here is derived from an EMBL/GenBank/DDBJ whole genome shotgun (WGS) entry which is preliminary data.</text>
</comment>
<dbReference type="Pfam" id="PF01638">
    <property type="entry name" value="HxlR"/>
    <property type="match status" value="1"/>
</dbReference>
<protein>
    <submittedName>
        <fullName evidence="5">Helix-turn-helix domain-containing protein</fullName>
    </submittedName>
</protein>
<sequence>MTQRPPLPPDLFDELCPSSLVPFRFGDKWAPMVLRCLDDGPRRYSELRVPLGRVTPKVLTQSLRGLERNGFVSRTVHADPKLRVEYELTPLGRSVLEPLAAACRWATEHWDELLDAREGGEGHEGGISSIG</sequence>
<evidence type="ECO:0000259" key="4">
    <source>
        <dbReference type="Pfam" id="PF01638"/>
    </source>
</evidence>
<dbReference type="InterPro" id="IPR036390">
    <property type="entry name" value="WH_DNA-bd_sf"/>
</dbReference>
<evidence type="ECO:0000256" key="1">
    <source>
        <dbReference type="ARBA" id="ARBA00023015"/>
    </source>
</evidence>
<evidence type="ECO:0000313" key="6">
    <source>
        <dbReference type="Proteomes" id="UP001499878"/>
    </source>
</evidence>
<dbReference type="PANTHER" id="PTHR33204:SF39">
    <property type="entry name" value="TRANSCRIPTIONAL REGULATORY PROTEIN"/>
    <property type="match status" value="1"/>
</dbReference>
<dbReference type="SUPFAM" id="SSF46785">
    <property type="entry name" value="Winged helix' DNA-binding domain"/>
    <property type="match status" value="1"/>
</dbReference>
<evidence type="ECO:0000256" key="2">
    <source>
        <dbReference type="ARBA" id="ARBA00023125"/>
    </source>
</evidence>
<dbReference type="Proteomes" id="UP001499878">
    <property type="component" value="Unassembled WGS sequence"/>
</dbReference>
<dbReference type="InterPro" id="IPR036388">
    <property type="entry name" value="WH-like_DNA-bd_sf"/>
</dbReference>
<keyword evidence="1" id="KW-0805">Transcription regulation</keyword>
<dbReference type="InterPro" id="IPR002577">
    <property type="entry name" value="HTH_HxlR"/>
</dbReference>
<dbReference type="EMBL" id="BAABJR010000005">
    <property type="protein sequence ID" value="GAA5207478.1"/>
    <property type="molecule type" value="Genomic_DNA"/>
</dbReference>
<accession>A0ABP9T0B8</accession>
<evidence type="ECO:0000256" key="3">
    <source>
        <dbReference type="ARBA" id="ARBA00023163"/>
    </source>
</evidence>
<feature type="domain" description="HTH hxlR-type" evidence="4">
    <location>
        <begin position="26"/>
        <end position="111"/>
    </location>
</feature>
<keyword evidence="2" id="KW-0238">DNA-binding</keyword>
<reference evidence="6" key="1">
    <citation type="journal article" date="2019" name="Int. J. Syst. Evol. Microbiol.">
        <title>The Global Catalogue of Microorganisms (GCM) 10K type strain sequencing project: providing services to taxonomists for standard genome sequencing and annotation.</title>
        <authorList>
            <consortium name="The Broad Institute Genomics Platform"/>
            <consortium name="The Broad Institute Genome Sequencing Center for Infectious Disease"/>
            <person name="Wu L."/>
            <person name="Ma J."/>
        </authorList>
    </citation>
    <scope>NUCLEOTIDE SEQUENCE [LARGE SCALE GENOMIC DNA]</scope>
    <source>
        <strain evidence="6">JCM 18306</strain>
    </source>
</reference>
<name>A0ABP9T0B8_9ACTN</name>
<keyword evidence="3" id="KW-0804">Transcription</keyword>
<organism evidence="5 6">
    <name type="scientific">Streptomyces thinghirensis</name>
    <dbReference type="NCBI Taxonomy" id="551547"/>
    <lineage>
        <taxon>Bacteria</taxon>
        <taxon>Bacillati</taxon>
        <taxon>Actinomycetota</taxon>
        <taxon>Actinomycetes</taxon>
        <taxon>Kitasatosporales</taxon>
        <taxon>Streptomycetaceae</taxon>
        <taxon>Streptomyces</taxon>
    </lineage>
</organism>
<gene>
    <name evidence="5" type="ORF">GCM10023323_23130</name>
</gene>
<dbReference type="RefSeq" id="WP_345629263.1">
    <property type="nucleotide sequence ID" value="NZ_BAABJR010000005.1"/>
</dbReference>
<proteinExistence type="predicted"/>
<keyword evidence="6" id="KW-1185">Reference proteome</keyword>
<dbReference type="Gene3D" id="1.10.10.10">
    <property type="entry name" value="Winged helix-like DNA-binding domain superfamily/Winged helix DNA-binding domain"/>
    <property type="match status" value="1"/>
</dbReference>
<dbReference type="PANTHER" id="PTHR33204">
    <property type="entry name" value="TRANSCRIPTIONAL REGULATOR, MARR FAMILY"/>
    <property type="match status" value="1"/>
</dbReference>
<evidence type="ECO:0000313" key="5">
    <source>
        <dbReference type="EMBL" id="GAA5207478.1"/>
    </source>
</evidence>